<organism evidence="2 3">
    <name type="scientific">Xenopus laevis</name>
    <name type="common">African clawed frog</name>
    <dbReference type="NCBI Taxonomy" id="8355"/>
    <lineage>
        <taxon>Eukaryota</taxon>
        <taxon>Metazoa</taxon>
        <taxon>Chordata</taxon>
        <taxon>Craniata</taxon>
        <taxon>Vertebrata</taxon>
        <taxon>Euteleostomi</taxon>
        <taxon>Amphibia</taxon>
        <taxon>Batrachia</taxon>
        <taxon>Anura</taxon>
        <taxon>Pipoidea</taxon>
        <taxon>Pipidae</taxon>
        <taxon>Xenopodinae</taxon>
        <taxon>Xenopus</taxon>
        <taxon>Xenopus</taxon>
    </lineage>
</organism>
<keyword evidence="2" id="KW-1185">Reference proteome</keyword>
<dbReference type="PROSITE" id="PS51186">
    <property type="entry name" value="GNAT"/>
    <property type="match status" value="1"/>
</dbReference>
<evidence type="ECO:0000313" key="3">
    <source>
        <dbReference type="RefSeq" id="XP_018098071.1"/>
    </source>
</evidence>
<evidence type="ECO:0000313" key="2">
    <source>
        <dbReference type="Proteomes" id="UP000186698"/>
    </source>
</evidence>
<dbReference type="Gene3D" id="3.40.630.30">
    <property type="match status" value="1"/>
</dbReference>
<dbReference type="InterPro" id="IPR050769">
    <property type="entry name" value="NAT_camello-type"/>
</dbReference>
<dbReference type="CDD" id="cd04301">
    <property type="entry name" value="NAT_SF"/>
    <property type="match status" value="1"/>
</dbReference>
<dbReference type="STRING" id="8355.A0A1L8HKJ5"/>
<dbReference type="SUPFAM" id="SSF55729">
    <property type="entry name" value="Acyl-CoA N-acyltransferases (Nat)"/>
    <property type="match status" value="1"/>
</dbReference>
<accession>A0A1L8HKJ5</accession>
<name>A0A1L8HKJ5_XENLA</name>
<proteinExistence type="predicted"/>
<dbReference type="Bgee" id="108705738">
    <property type="expression patterns" value="Expressed in intestine and 2 other cell types or tissues"/>
</dbReference>
<dbReference type="Xenbase" id="XB-GENE-6486048">
    <property type="gene designation" value="nat8.7.S"/>
</dbReference>
<dbReference type="OrthoDB" id="41532at2759"/>
<dbReference type="CTD" id="108705738"/>
<evidence type="ECO:0000256" key="1">
    <source>
        <dbReference type="ARBA" id="ARBA00022679"/>
    </source>
</evidence>
<dbReference type="RefSeq" id="XP_018098071.1">
    <property type="nucleotide sequence ID" value="XM_018242582.2"/>
</dbReference>
<keyword evidence="1" id="KW-0808">Transferase</keyword>
<dbReference type="Pfam" id="PF00583">
    <property type="entry name" value="Acetyltransf_1"/>
    <property type="match status" value="1"/>
</dbReference>
<dbReference type="AlphaFoldDB" id="A0A1L8HKJ5"/>
<dbReference type="PaxDb" id="8355-A0A1L8HKJ5"/>
<dbReference type="PANTHER" id="PTHR13947">
    <property type="entry name" value="GNAT FAMILY N-ACETYLTRANSFERASE"/>
    <property type="match status" value="1"/>
</dbReference>
<dbReference type="InterPro" id="IPR016181">
    <property type="entry name" value="Acyl_CoA_acyltransferase"/>
</dbReference>
<sequence length="218" mass="25341">MAEFSIRRYKRSDYDTVRRIFAQGMMEQLPATLLYLLKLPQIQVLLFIPFITFYLLSKSYTFSFGSLALLMAASWYGLKSIFSHYVNKCHRADLLDIEKSYMLNGNSCFWVAESDGRVVGMVGIQPTQDSKDAMVLRRLSVASDQRVRGIGKALCMKAIDFARQRGYRRVNLDTSMIQHAAHRLYEGMGFEKTDVKILPSITRRFTHFSVFYYTFWIE</sequence>
<dbReference type="PANTHER" id="PTHR13947:SF57">
    <property type="entry name" value="N-ACETYLTRANSFERASE CAMELLO-RELATED"/>
    <property type="match status" value="1"/>
</dbReference>
<gene>
    <name evidence="3 4" type="primary">nat8.7.S</name>
</gene>
<reference evidence="3" key="1">
    <citation type="submission" date="2025-08" db="UniProtKB">
        <authorList>
            <consortium name="RefSeq"/>
        </authorList>
    </citation>
    <scope>IDENTIFICATION</scope>
    <source>
        <strain evidence="3">J_2021</strain>
        <tissue evidence="3">Erythrocytes</tissue>
    </source>
</reference>
<dbReference type="Proteomes" id="UP000186698">
    <property type="component" value="Chromosome 1S"/>
</dbReference>
<evidence type="ECO:0000313" key="4">
    <source>
        <dbReference type="Xenbase" id="XB-GENE-6486048"/>
    </source>
</evidence>
<protein>
    <submittedName>
        <fullName evidence="3">Probable N-acetyltransferase camello</fullName>
    </submittedName>
</protein>
<dbReference type="InterPro" id="IPR000182">
    <property type="entry name" value="GNAT_dom"/>
</dbReference>
<dbReference type="AGR" id="Xenbase:XB-GENE-6486048"/>
<dbReference type="OMA" id="IFTEGMQ"/>
<dbReference type="KEGG" id="xla:108705738"/>
<dbReference type="GO" id="GO:0008080">
    <property type="term" value="F:N-acetyltransferase activity"/>
    <property type="evidence" value="ECO:0000318"/>
    <property type="project" value="GO_Central"/>
</dbReference>
<dbReference type="GeneID" id="108705738"/>